<evidence type="ECO:0000256" key="1">
    <source>
        <dbReference type="SAM" id="MobiDB-lite"/>
    </source>
</evidence>
<name>A0A9N9HRI9_9GLOM</name>
<evidence type="ECO:0000313" key="2">
    <source>
        <dbReference type="EMBL" id="CAG8701947.1"/>
    </source>
</evidence>
<dbReference type="InterPro" id="IPR036910">
    <property type="entry name" value="HMG_box_dom_sf"/>
</dbReference>
<gene>
    <name evidence="2" type="ORF">AMORRO_LOCUS12186</name>
</gene>
<feature type="region of interest" description="Disordered" evidence="1">
    <location>
        <begin position="207"/>
        <end position="240"/>
    </location>
</feature>
<feature type="compositionally biased region" description="Polar residues" evidence="1">
    <location>
        <begin position="211"/>
        <end position="221"/>
    </location>
</feature>
<evidence type="ECO:0000313" key="3">
    <source>
        <dbReference type="Proteomes" id="UP000789342"/>
    </source>
</evidence>
<dbReference type="AlphaFoldDB" id="A0A9N9HRI9"/>
<dbReference type="Proteomes" id="UP000789342">
    <property type="component" value="Unassembled WGS sequence"/>
</dbReference>
<dbReference type="OrthoDB" id="2410163at2759"/>
<sequence length="295" mass="34000">MGSAKSFRYEVLVYPPKEQLLQQPNVTASSNSVHQQFMLQTQARRFSCDRENMQQYWVPDGYRPVLVHRDLLKFSLAATNDVNDSRQTTSTAPAHHVPNLNVSPLKQRTTTNTAIDSHRSKRRRRILVPFRDQGQPVHPGISQRTFYAAALYYKVKCKELTANGIISNPPVEPPSRIIGKMWYEEPESVRRRYERLAHRIKMEHDCKRSKNSTCVQQSNQPRAHESHVNERPTVQPGEVFPSATSERHYHSNVCNNNHIIQYHVPRKSDVSRRGSLSNNIKGNRDPSSDLSDIRI</sequence>
<dbReference type="SUPFAM" id="SSF47095">
    <property type="entry name" value="HMG-box"/>
    <property type="match status" value="1"/>
</dbReference>
<feature type="region of interest" description="Disordered" evidence="1">
    <location>
        <begin position="264"/>
        <end position="295"/>
    </location>
</feature>
<proteinExistence type="predicted"/>
<reference evidence="2" key="1">
    <citation type="submission" date="2021-06" db="EMBL/GenBank/DDBJ databases">
        <authorList>
            <person name="Kallberg Y."/>
            <person name="Tangrot J."/>
            <person name="Rosling A."/>
        </authorList>
    </citation>
    <scope>NUCLEOTIDE SEQUENCE</scope>
    <source>
        <strain evidence="2">CL551</strain>
    </source>
</reference>
<protein>
    <submittedName>
        <fullName evidence="2">4582_t:CDS:1</fullName>
    </submittedName>
</protein>
<accession>A0A9N9HRI9</accession>
<dbReference type="EMBL" id="CAJVPV010017221">
    <property type="protein sequence ID" value="CAG8701947.1"/>
    <property type="molecule type" value="Genomic_DNA"/>
</dbReference>
<comment type="caution">
    <text evidence="2">The sequence shown here is derived from an EMBL/GenBank/DDBJ whole genome shotgun (WGS) entry which is preliminary data.</text>
</comment>
<organism evidence="2 3">
    <name type="scientific">Acaulospora morrowiae</name>
    <dbReference type="NCBI Taxonomy" id="94023"/>
    <lineage>
        <taxon>Eukaryota</taxon>
        <taxon>Fungi</taxon>
        <taxon>Fungi incertae sedis</taxon>
        <taxon>Mucoromycota</taxon>
        <taxon>Glomeromycotina</taxon>
        <taxon>Glomeromycetes</taxon>
        <taxon>Diversisporales</taxon>
        <taxon>Acaulosporaceae</taxon>
        <taxon>Acaulospora</taxon>
    </lineage>
</organism>
<keyword evidence="3" id="KW-1185">Reference proteome</keyword>
<feature type="compositionally biased region" description="Basic and acidic residues" evidence="1">
    <location>
        <begin position="282"/>
        <end position="295"/>
    </location>
</feature>